<dbReference type="GO" id="GO:0055085">
    <property type="term" value="P:transmembrane transport"/>
    <property type="evidence" value="ECO:0007669"/>
    <property type="project" value="InterPro"/>
</dbReference>
<gene>
    <name evidence="11" type="ORF">EI290_10495</name>
</gene>
<keyword evidence="5" id="KW-0997">Cell inner membrane</keyword>
<dbReference type="PANTHER" id="PTHR33446">
    <property type="entry name" value="PROTEIN TONB-RELATED"/>
    <property type="match status" value="1"/>
</dbReference>
<keyword evidence="9" id="KW-0472">Membrane</keyword>
<keyword evidence="3" id="KW-0813">Transport</keyword>
<dbReference type="SUPFAM" id="SSF74653">
    <property type="entry name" value="TolA/TonB C-terminal domain"/>
    <property type="match status" value="1"/>
</dbReference>
<dbReference type="GO" id="GO:0015031">
    <property type="term" value="P:protein transport"/>
    <property type="evidence" value="ECO:0007669"/>
    <property type="project" value="UniProtKB-KW"/>
</dbReference>
<dbReference type="InterPro" id="IPR051045">
    <property type="entry name" value="TonB-dependent_transducer"/>
</dbReference>
<evidence type="ECO:0000256" key="3">
    <source>
        <dbReference type="ARBA" id="ARBA00022448"/>
    </source>
</evidence>
<dbReference type="Gene3D" id="2.20.110.10">
    <property type="entry name" value="Histone H3 K4-specific methyltransferase SET7/9 N-terminal domain"/>
    <property type="match status" value="1"/>
</dbReference>
<sequence>MVNRLLVGLVSGLGLSGVPLRAGAQGRPVPDTVYVGAQQQRLPTRQGAVQLVLTYPAQPVGAVQQVYTPARVLLQTIRYADAAATRRQGEALLWYPDGRLQRRETYVANLLHGQRQTFYPDGTLQQLEQFDQGNSRGQLCFLPDGRRAACRVVLRQPLNRPAAFAQGPEWLSAVIQQRLQYPPAALRQRRKGQVLVRCLISGEGHLQEATVLQSMGLEFDAEALRVVRGLPDTWLPALVNDAPVEAVYTVAVDFVPPPQP</sequence>
<evidence type="ECO:0000313" key="12">
    <source>
        <dbReference type="Proteomes" id="UP000280066"/>
    </source>
</evidence>
<dbReference type="InterPro" id="IPR006260">
    <property type="entry name" value="TonB/TolA_C"/>
</dbReference>
<evidence type="ECO:0000256" key="5">
    <source>
        <dbReference type="ARBA" id="ARBA00022519"/>
    </source>
</evidence>
<keyword evidence="4" id="KW-1003">Cell membrane</keyword>
<dbReference type="EMBL" id="RWIS01000006">
    <property type="protein sequence ID" value="RSK33136.1"/>
    <property type="molecule type" value="Genomic_DNA"/>
</dbReference>
<dbReference type="InterPro" id="IPR037682">
    <property type="entry name" value="TonB_C"/>
</dbReference>
<dbReference type="GO" id="GO:0031992">
    <property type="term" value="F:energy transducer activity"/>
    <property type="evidence" value="ECO:0007669"/>
    <property type="project" value="TreeGrafter"/>
</dbReference>
<dbReference type="GO" id="GO:0098797">
    <property type="term" value="C:plasma membrane protein complex"/>
    <property type="evidence" value="ECO:0007669"/>
    <property type="project" value="TreeGrafter"/>
</dbReference>
<comment type="caution">
    <text evidence="11">The sequence shown here is derived from an EMBL/GenBank/DDBJ whole genome shotgun (WGS) entry which is preliminary data.</text>
</comment>
<keyword evidence="8" id="KW-1133">Transmembrane helix</keyword>
<dbReference type="Gene3D" id="3.30.1150.10">
    <property type="match status" value="1"/>
</dbReference>
<evidence type="ECO:0000259" key="10">
    <source>
        <dbReference type="Pfam" id="PF03544"/>
    </source>
</evidence>
<dbReference type="NCBIfam" id="TIGR01352">
    <property type="entry name" value="tonB_Cterm"/>
    <property type="match status" value="1"/>
</dbReference>
<organism evidence="11 12">
    <name type="scientific">Hymenobacter metallilatus</name>
    <dbReference type="NCBI Taxonomy" id="2493666"/>
    <lineage>
        <taxon>Bacteria</taxon>
        <taxon>Pseudomonadati</taxon>
        <taxon>Bacteroidota</taxon>
        <taxon>Cytophagia</taxon>
        <taxon>Cytophagales</taxon>
        <taxon>Hymenobacteraceae</taxon>
        <taxon>Hymenobacter</taxon>
    </lineage>
</organism>
<name>A0A3R9M6A8_9BACT</name>
<evidence type="ECO:0000256" key="2">
    <source>
        <dbReference type="ARBA" id="ARBA00006555"/>
    </source>
</evidence>
<dbReference type="PANTHER" id="PTHR33446:SF2">
    <property type="entry name" value="PROTEIN TONB"/>
    <property type="match status" value="1"/>
</dbReference>
<dbReference type="OrthoDB" id="9812355at2"/>
<proteinExistence type="inferred from homology"/>
<dbReference type="Pfam" id="PF03544">
    <property type="entry name" value="TonB_C"/>
    <property type="match status" value="1"/>
</dbReference>
<evidence type="ECO:0000256" key="4">
    <source>
        <dbReference type="ARBA" id="ARBA00022475"/>
    </source>
</evidence>
<accession>A0A3R9M6A8</accession>
<evidence type="ECO:0000256" key="8">
    <source>
        <dbReference type="ARBA" id="ARBA00022989"/>
    </source>
</evidence>
<dbReference type="RefSeq" id="WP_125429503.1">
    <property type="nucleotide sequence ID" value="NZ_RWIS01000006.1"/>
</dbReference>
<keyword evidence="7" id="KW-0653">Protein transport</keyword>
<feature type="domain" description="TonB C-terminal" evidence="10">
    <location>
        <begin position="178"/>
        <end position="255"/>
    </location>
</feature>
<keyword evidence="12" id="KW-1185">Reference proteome</keyword>
<protein>
    <submittedName>
        <fullName evidence="11">TonB family protein</fullName>
    </submittedName>
</protein>
<evidence type="ECO:0000256" key="7">
    <source>
        <dbReference type="ARBA" id="ARBA00022927"/>
    </source>
</evidence>
<dbReference type="Proteomes" id="UP000280066">
    <property type="component" value="Unassembled WGS sequence"/>
</dbReference>
<comment type="subcellular location">
    <subcellularLocation>
        <location evidence="1">Cell inner membrane</location>
        <topology evidence="1">Single-pass membrane protein</topology>
        <orientation evidence="1">Periplasmic side</orientation>
    </subcellularLocation>
</comment>
<evidence type="ECO:0000313" key="11">
    <source>
        <dbReference type="EMBL" id="RSK33136.1"/>
    </source>
</evidence>
<reference evidence="11 12" key="1">
    <citation type="submission" date="2018-12" db="EMBL/GenBank/DDBJ databases">
        <authorList>
            <person name="Feng G."/>
            <person name="Zhu H."/>
        </authorList>
    </citation>
    <scope>NUCLEOTIDE SEQUENCE [LARGE SCALE GENOMIC DNA]</scope>
    <source>
        <strain evidence="11 12">9PBR-2</strain>
    </source>
</reference>
<comment type="similarity">
    <text evidence="2">Belongs to the TonB family.</text>
</comment>
<dbReference type="SUPFAM" id="SSF82185">
    <property type="entry name" value="Histone H3 K4-specific methyltransferase SET7/9 N-terminal domain"/>
    <property type="match status" value="1"/>
</dbReference>
<evidence type="ECO:0000256" key="9">
    <source>
        <dbReference type="ARBA" id="ARBA00023136"/>
    </source>
</evidence>
<evidence type="ECO:0000256" key="1">
    <source>
        <dbReference type="ARBA" id="ARBA00004383"/>
    </source>
</evidence>
<evidence type="ECO:0000256" key="6">
    <source>
        <dbReference type="ARBA" id="ARBA00022692"/>
    </source>
</evidence>
<keyword evidence="6" id="KW-0812">Transmembrane</keyword>
<dbReference type="AlphaFoldDB" id="A0A3R9M6A8"/>